<proteinExistence type="predicted"/>
<accession>A0A9W9YVS9</accession>
<feature type="region of interest" description="Disordered" evidence="1">
    <location>
        <begin position="1"/>
        <end position="20"/>
    </location>
</feature>
<protein>
    <submittedName>
        <fullName evidence="2">Uncharacterized protein</fullName>
    </submittedName>
</protein>
<keyword evidence="3" id="KW-1185">Reference proteome</keyword>
<feature type="compositionally biased region" description="Polar residues" evidence="1">
    <location>
        <begin position="10"/>
        <end position="20"/>
    </location>
</feature>
<evidence type="ECO:0000256" key="1">
    <source>
        <dbReference type="SAM" id="MobiDB-lite"/>
    </source>
</evidence>
<feature type="region of interest" description="Disordered" evidence="1">
    <location>
        <begin position="81"/>
        <end position="108"/>
    </location>
</feature>
<dbReference type="OrthoDB" id="5980737at2759"/>
<name>A0A9W9YVS9_9CNID</name>
<comment type="caution">
    <text evidence="2">The sequence shown here is derived from an EMBL/GenBank/DDBJ whole genome shotgun (WGS) entry which is preliminary data.</text>
</comment>
<dbReference type="Proteomes" id="UP001163046">
    <property type="component" value="Unassembled WGS sequence"/>
</dbReference>
<sequence>MVTGHKSDQSIESYNDRPSLQQQKLMSSVLSDFLSNEAPRTLTTPGKENASTLVETVETAQMSRSAAPVLVQHNQFSTFSSYSGSEDNTPQAHGAQHPQPYNFHNCNI</sequence>
<reference evidence="2" key="1">
    <citation type="submission" date="2023-01" db="EMBL/GenBank/DDBJ databases">
        <title>Genome assembly of the deep-sea coral Lophelia pertusa.</title>
        <authorList>
            <person name="Herrera S."/>
            <person name="Cordes E."/>
        </authorList>
    </citation>
    <scope>NUCLEOTIDE SEQUENCE</scope>
    <source>
        <strain evidence="2">USNM1676648</strain>
        <tissue evidence="2">Polyp</tissue>
    </source>
</reference>
<dbReference type="EMBL" id="MU826869">
    <property type="protein sequence ID" value="KAJ7370285.1"/>
    <property type="molecule type" value="Genomic_DNA"/>
</dbReference>
<gene>
    <name evidence="2" type="ORF">OS493_033365</name>
</gene>
<evidence type="ECO:0000313" key="2">
    <source>
        <dbReference type="EMBL" id="KAJ7370285.1"/>
    </source>
</evidence>
<organism evidence="2 3">
    <name type="scientific">Desmophyllum pertusum</name>
    <dbReference type="NCBI Taxonomy" id="174260"/>
    <lineage>
        <taxon>Eukaryota</taxon>
        <taxon>Metazoa</taxon>
        <taxon>Cnidaria</taxon>
        <taxon>Anthozoa</taxon>
        <taxon>Hexacorallia</taxon>
        <taxon>Scleractinia</taxon>
        <taxon>Caryophylliina</taxon>
        <taxon>Caryophylliidae</taxon>
        <taxon>Desmophyllum</taxon>
    </lineage>
</organism>
<evidence type="ECO:0000313" key="3">
    <source>
        <dbReference type="Proteomes" id="UP001163046"/>
    </source>
</evidence>
<dbReference type="AlphaFoldDB" id="A0A9W9YVS9"/>
<feature type="compositionally biased region" description="Polar residues" evidence="1">
    <location>
        <begin position="81"/>
        <end position="91"/>
    </location>
</feature>